<evidence type="ECO:0000259" key="3">
    <source>
        <dbReference type="Pfam" id="PF20151"/>
    </source>
</evidence>
<feature type="region of interest" description="Disordered" evidence="1">
    <location>
        <begin position="319"/>
        <end position="359"/>
    </location>
</feature>
<dbReference type="EMBL" id="KN837304">
    <property type="protein sequence ID" value="KIJ28490.1"/>
    <property type="molecule type" value="Genomic_DNA"/>
</dbReference>
<protein>
    <recommendedName>
        <fullName evidence="3">DUF6533 domain-containing protein</fullName>
    </recommendedName>
</protein>
<reference evidence="4 5" key="1">
    <citation type="submission" date="2014-06" db="EMBL/GenBank/DDBJ databases">
        <title>Evolutionary Origins and Diversification of the Mycorrhizal Mutualists.</title>
        <authorList>
            <consortium name="DOE Joint Genome Institute"/>
            <consortium name="Mycorrhizal Genomics Consortium"/>
            <person name="Kohler A."/>
            <person name="Kuo A."/>
            <person name="Nagy L.G."/>
            <person name="Floudas D."/>
            <person name="Copeland A."/>
            <person name="Barry K.W."/>
            <person name="Cichocki N."/>
            <person name="Veneault-Fourrey C."/>
            <person name="LaButti K."/>
            <person name="Lindquist E.A."/>
            <person name="Lipzen A."/>
            <person name="Lundell T."/>
            <person name="Morin E."/>
            <person name="Murat C."/>
            <person name="Riley R."/>
            <person name="Ohm R."/>
            <person name="Sun H."/>
            <person name="Tunlid A."/>
            <person name="Henrissat B."/>
            <person name="Grigoriev I.V."/>
            <person name="Hibbett D.S."/>
            <person name="Martin F."/>
        </authorList>
    </citation>
    <scope>NUCLEOTIDE SEQUENCE [LARGE SCALE GENOMIC DNA]</scope>
    <source>
        <strain evidence="4 5">SS14</strain>
    </source>
</reference>
<sequence length="359" mass="39545">MSVTSQQPTGSNQSALIVAIVAIFGTSQQQPRVTEIQNYFILASYAVLVYDTLLTFRYEYAFIWRRKFSWISFFYVSARYGALMAIIWTAIVGNATKYSIVAASFLLFSVSQGMVNIAIASLLLGSAYAVSKGNRVTIRILALIMAETVLLNLSAIACALAVIISARSGVVTIYETLSGGALCNGIFVTAAVALITFRFGWNQFPGVFRSDTRTLTRVFLQYGVMRFLLIFVWVWEVVWSAGLELFGGLGGADGPLELRLSILLLCRFILEIRKFDDHIPSVPSFSIESIPGIQGRLQRFQESILESFGSSILNRESRSVGELSGPSPDEGASTEIRITREEFPWTIGQDEESRGGVDV</sequence>
<feature type="transmembrane region" description="Helical" evidence="2">
    <location>
        <begin position="176"/>
        <end position="197"/>
    </location>
</feature>
<keyword evidence="5" id="KW-1185">Reference proteome</keyword>
<proteinExistence type="predicted"/>
<evidence type="ECO:0000313" key="5">
    <source>
        <dbReference type="Proteomes" id="UP000054279"/>
    </source>
</evidence>
<evidence type="ECO:0000256" key="1">
    <source>
        <dbReference type="SAM" id="MobiDB-lite"/>
    </source>
</evidence>
<evidence type="ECO:0000256" key="2">
    <source>
        <dbReference type="SAM" id="Phobius"/>
    </source>
</evidence>
<name>A0A0C9UTK5_SPHS4</name>
<dbReference type="InterPro" id="IPR045340">
    <property type="entry name" value="DUF6533"/>
</dbReference>
<feature type="transmembrane region" description="Helical" evidence="2">
    <location>
        <begin position="140"/>
        <end position="164"/>
    </location>
</feature>
<feature type="transmembrane region" description="Helical" evidence="2">
    <location>
        <begin position="68"/>
        <end position="92"/>
    </location>
</feature>
<feature type="transmembrane region" description="Helical" evidence="2">
    <location>
        <begin position="218"/>
        <end position="235"/>
    </location>
</feature>
<dbReference type="HOGENOM" id="CLU_772003_0_0_1"/>
<evidence type="ECO:0000313" key="4">
    <source>
        <dbReference type="EMBL" id="KIJ28490.1"/>
    </source>
</evidence>
<feature type="transmembrane region" description="Helical" evidence="2">
    <location>
        <begin position="98"/>
        <end position="128"/>
    </location>
</feature>
<gene>
    <name evidence="4" type="ORF">M422DRAFT_270181</name>
</gene>
<keyword evidence="2" id="KW-1133">Transmembrane helix</keyword>
<keyword evidence="2" id="KW-0812">Transmembrane</keyword>
<dbReference type="AlphaFoldDB" id="A0A0C9UTK5"/>
<dbReference type="Proteomes" id="UP000054279">
    <property type="component" value="Unassembled WGS sequence"/>
</dbReference>
<feature type="domain" description="DUF6533" evidence="3">
    <location>
        <begin position="39"/>
        <end position="84"/>
    </location>
</feature>
<keyword evidence="2" id="KW-0472">Membrane</keyword>
<dbReference type="Pfam" id="PF20151">
    <property type="entry name" value="DUF6533"/>
    <property type="match status" value="1"/>
</dbReference>
<accession>A0A0C9UTK5</accession>
<dbReference type="OrthoDB" id="2661932at2759"/>
<organism evidence="4 5">
    <name type="scientific">Sphaerobolus stellatus (strain SS14)</name>
    <dbReference type="NCBI Taxonomy" id="990650"/>
    <lineage>
        <taxon>Eukaryota</taxon>
        <taxon>Fungi</taxon>
        <taxon>Dikarya</taxon>
        <taxon>Basidiomycota</taxon>
        <taxon>Agaricomycotina</taxon>
        <taxon>Agaricomycetes</taxon>
        <taxon>Phallomycetidae</taxon>
        <taxon>Geastrales</taxon>
        <taxon>Sphaerobolaceae</taxon>
        <taxon>Sphaerobolus</taxon>
    </lineage>
</organism>
<feature type="transmembrane region" description="Helical" evidence="2">
    <location>
        <begin position="39"/>
        <end position="56"/>
    </location>
</feature>